<proteinExistence type="predicted"/>
<dbReference type="InterPro" id="IPR001304">
    <property type="entry name" value="C-type_lectin-like"/>
</dbReference>
<dbReference type="Pfam" id="PF00059">
    <property type="entry name" value="Lectin_C"/>
    <property type="match status" value="1"/>
</dbReference>
<dbReference type="InterPro" id="IPR016187">
    <property type="entry name" value="CTDL_fold"/>
</dbReference>
<dbReference type="KEGG" id="alim:106532286"/>
<feature type="domain" description="C-type lectin" evidence="1">
    <location>
        <begin position="12"/>
        <end position="117"/>
    </location>
</feature>
<reference evidence="3" key="1">
    <citation type="submission" date="2025-08" db="UniProtKB">
        <authorList>
            <consortium name="RefSeq"/>
        </authorList>
    </citation>
    <scope>IDENTIFICATION</scope>
    <source>
        <strain evidence="3">Quisiro</strain>
        <tissue evidence="3">Liver</tissue>
    </source>
</reference>
<dbReference type="SUPFAM" id="SSF56436">
    <property type="entry name" value="C-type lectin-like"/>
    <property type="match status" value="1"/>
</dbReference>
<evidence type="ECO:0000313" key="2">
    <source>
        <dbReference type="Proteomes" id="UP000192220"/>
    </source>
</evidence>
<gene>
    <name evidence="3" type="primary">LOC106532286</name>
</gene>
<organism evidence="2 3">
    <name type="scientific">Austrofundulus limnaeus</name>
    <name type="common">Annual killifish</name>
    <dbReference type="NCBI Taxonomy" id="52670"/>
    <lineage>
        <taxon>Eukaryota</taxon>
        <taxon>Metazoa</taxon>
        <taxon>Chordata</taxon>
        <taxon>Craniata</taxon>
        <taxon>Vertebrata</taxon>
        <taxon>Euteleostomi</taxon>
        <taxon>Actinopterygii</taxon>
        <taxon>Neopterygii</taxon>
        <taxon>Teleostei</taxon>
        <taxon>Neoteleostei</taxon>
        <taxon>Acanthomorphata</taxon>
        <taxon>Ovalentaria</taxon>
        <taxon>Atherinomorphae</taxon>
        <taxon>Cyprinodontiformes</taxon>
        <taxon>Rivulidae</taxon>
        <taxon>Austrofundulus</taxon>
    </lineage>
</organism>
<dbReference type="Gene3D" id="3.10.100.10">
    <property type="entry name" value="Mannose-Binding Protein A, subunit A"/>
    <property type="match status" value="1"/>
</dbReference>
<evidence type="ECO:0000313" key="3">
    <source>
        <dbReference type="RefSeq" id="XP_013883761.1"/>
    </source>
</evidence>
<dbReference type="PANTHER" id="PTHR45784">
    <property type="entry name" value="C-TYPE LECTIN DOMAIN FAMILY 20 MEMBER A-RELATED"/>
    <property type="match status" value="1"/>
</dbReference>
<dbReference type="PROSITE" id="PS50041">
    <property type="entry name" value="C_TYPE_LECTIN_2"/>
    <property type="match status" value="1"/>
</dbReference>
<name>A0A2I4CUU2_AUSLI</name>
<evidence type="ECO:0000259" key="1">
    <source>
        <dbReference type="PROSITE" id="PS50041"/>
    </source>
</evidence>
<sequence length="187" mass="21294">MFSATKAGMEQYVLNEAGLSWTSAQAFCRTSYTDLTSVRNEVEAAMIHSLLGGMEVWVGLFRDPWVWSDQADSSLRFWPADQQVWSEDVQDCGALLKTESGRWGGRNCSEQHPFFCSCKNTDTKRTYIKVKINLKDSALDLNNSVVQNNILKQMKLKQKEDGITVMQTQWRKQPNGKIFVKEAPDDD</sequence>
<dbReference type="AlphaFoldDB" id="A0A2I4CUU2"/>
<accession>A0A2I4CUU2</accession>
<dbReference type="GeneID" id="106532286"/>
<dbReference type="OrthoDB" id="441660at2759"/>
<dbReference type="Proteomes" id="UP000192220">
    <property type="component" value="Unplaced"/>
</dbReference>
<dbReference type="SMART" id="SM00034">
    <property type="entry name" value="CLECT"/>
    <property type="match status" value="1"/>
</dbReference>
<dbReference type="InParanoid" id="A0A2I4CUU2"/>
<dbReference type="RefSeq" id="XP_013883761.1">
    <property type="nucleotide sequence ID" value="XM_014028307.1"/>
</dbReference>
<dbReference type="PANTHER" id="PTHR45784:SF3">
    <property type="entry name" value="C-TYPE LECTIN DOMAIN FAMILY 4 MEMBER K-LIKE-RELATED"/>
    <property type="match status" value="1"/>
</dbReference>
<keyword evidence="2" id="KW-1185">Reference proteome</keyword>
<dbReference type="InterPro" id="IPR016186">
    <property type="entry name" value="C-type_lectin-like/link_sf"/>
</dbReference>
<protein>
    <submittedName>
        <fullName evidence="3">C-type lectin domain family 4 member K</fullName>
    </submittedName>
</protein>